<dbReference type="STRING" id="272943.RSP_2041"/>
<proteinExistence type="predicted"/>
<evidence type="ECO:0000313" key="2">
    <source>
        <dbReference type="EMBL" id="ABA78192.1"/>
    </source>
</evidence>
<dbReference type="PATRIC" id="fig|272943.9.peg.932"/>
<feature type="region of interest" description="Disordered" evidence="1">
    <location>
        <begin position="1"/>
        <end position="36"/>
    </location>
</feature>
<accession>Q3J4U2</accession>
<evidence type="ECO:0000313" key="3">
    <source>
        <dbReference type="Proteomes" id="UP000002703"/>
    </source>
</evidence>
<dbReference type="AlphaFoldDB" id="Q3J4U2"/>
<reference evidence="3" key="1">
    <citation type="submission" date="2005-09" db="EMBL/GenBank/DDBJ databases">
        <title>Complete sequence of chromosome 1 of Rhodobacter sphaeroides 2.4.1.</title>
        <authorList>
            <person name="Copeland A."/>
            <person name="Lucas S."/>
            <person name="Lapidus A."/>
            <person name="Barry K."/>
            <person name="Detter J.C."/>
            <person name="Glavina T."/>
            <person name="Hammon N."/>
            <person name="Israni S."/>
            <person name="Pitluck S."/>
            <person name="Richardson P."/>
            <person name="Mackenzie C."/>
            <person name="Choudhary M."/>
            <person name="Larimer F."/>
            <person name="Hauser L.J."/>
            <person name="Land M."/>
            <person name="Donohue T.J."/>
            <person name="Kaplan S."/>
        </authorList>
    </citation>
    <scope>NUCLEOTIDE SEQUENCE [LARGE SCALE GENOMIC DNA]</scope>
    <source>
        <strain evidence="3">ATCC 17023 / DSM 158 / JCM 6121 / CCUG 31486 / LMG 2827 / NBRC 12203 / NCIMB 8253 / ATH 2.4.1.</strain>
    </source>
</reference>
<organism evidence="2 3">
    <name type="scientific">Cereibacter sphaeroides (strain ATCC 17023 / DSM 158 / JCM 6121 / CCUG 31486 / LMG 2827 / NBRC 12203 / NCIMB 8253 / ATH 2.4.1.)</name>
    <name type="common">Rhodobacter sphaeroides</name>
    <dbReference type="NCBI Taxonomy" id="272943"/>
    <lineage>
        <taxon>Bacteria</taxon>
        <taxon>Pseudomonadati</taxon>
        <taxon>Pseudomonadota</taxon>
        <taxon>Alphaproteobacteria</taxon>
        <taxon>Rhodobacterales</taxon>
        <taxon>Paracoccaceae</taxon>
        <taxon>Cereibacter</taxon>
    </lineage>
</organism>
<feature type="compositionally biased region" description="Low complexity" evidence="1">
    <location>
        <begin position="1"/>
        <end position="10"/>
    </location>
</feature>
<sequence length="284" mass="30831">MRFSTGSRPSRSGRRRGQPHRPVLHPSAPRVHPFDPSTGRIDPFGTGLHLNKAAALQPLVDQHEPAAVPDLVALRALIQRLSYTLTVSSGSSLYNRDVVLTVPDEDPALRGAGLPSPEADLPGNDLGDEPGRGVARGLSRRLSAPQCLHALRLAATFGTRETFRQCLAPGAVTVIGDLRPDEVRPPSDLLRLGLLPPGYWIHSRADQKIEGESLLLLSPVADGDLIAPAKRRSFHERLPQAFDALLLVLILCPEEAKPPADLLRSLPALLMLARVDRSMMLHWG</sequence>
<keyword evidence="3" id="KW-1185">Reference proteome</keyword>
<dbReference type="EMBL" id="CP000143">
    <property type="protein sequence ID" value="ABA78192.1"/>
    <property type="molecule type" value="Genomic_DNA"/>
</dbReference>
<feature type="compositionally biased region" description="Basic residues" evidence="1">
    <location>
        <begin position="11"/>
        <end position="23"/>
    </location>
</feature>
<protein>
    <submittedName>
        <fullName evidence="2">Uncharacterized protein</fullName>
    </submittedName>
</protein>
<gene>
    <name evidence="2" type="ORF">RSP_2041</name>
</gene>
<feature type="region of interest" description="Disordered" evidence="1">
    <location>
        <begin position="109"/>
        <end position="134"/>
    </location>
</feature>
<dbReference type="Proteomes" id="UP000002703">
    <property type="component" value="Chromosome 1"/>
</dbReference>
<dbReference type="KEGG" id="rsp:RSP_2041"/>
<dbReference type="EnsemblBacteria" id="ABA78192">
    <property type="protein sequence ID" value="ABA78192"/>
    <property type="gene ID" value="RSP_2041"/>
</dbReference>
<name>Q3J4U2_CERS4</name>
<evidence type="ECO:0000256" key="1">
    <source>
        <dbReference type="SAM" id="MobiDB-lite"/>
    </source>
</evidence>